<feature type="compositionally biased region" description="Basic and acidic residues" evidence="8">
    <location>
        <begin position="181"/>
        <end position="195"/>
    </location>
</feature>
<proteinExistence type="inferred from homology"/>
<feature type="compositionally biased region" description="Basic and acidic residues" evidence="8">
    <location>
        <begin position="281"/>
        <end position="363"/>
    </location>
</feature>
<gene>
    <name evidence="10" type="ORF">IV203_038053</name>
</gene>
<evidence type="ECO:0000313" key="11">
    <source>
        <dbReference type="Proteomes" id="UP000693970"/>
    </source>
</evidence>
<sequence>MVQGLAFLSKKSWHTKNLSNQKRVWEEEQKQAAEASKTKELARQIQQEREQEELDRISGKKSAMDRGIDWMYQGGTQGELAKQDAERKAEEFLLGKEFVGEGAVQGDFDGGDQKEGINNVLSAAASVPRHEDQEDSKPAALPTAAAAAAAAGFVEPSVHDRNEAFRLRNEDPMWAVSQQARQKEQKREHTKELYERVVGIGGDGSDGSTSFDRKRSRKEKKRHKKKKKKRSSSRRDAGSEDSSNGDDNDNRRNRKRHRKRSRSRSRSRSHSSGPHHRSRNRRDGDRGYDSRSEDDSHYGDRKSRRLEQRDRQKNNRDHQRRYDDDDRKHRQDHHGDRSDRRRRDYDRDRNERPLDDSKIKKQEGYGLKGAPAYSSSTAKRDLGPDPDLLRQKKEAKETERRRTAELRHSRKRSTEEERKKALREMQEDARKREERKIHQVSHGKKDLVEDDTAGGKGSASFLNDISKQTHGIAGNESLSSRVAQNRHTNQRLHDAFM</sequence>
<organism evidence="10 11">
    <name type="scientific">Nitzschia inconspicua</name>
    <dbReference type="NCBI Taxonomy" id="303405"/>
    <lineage>
        <taxon>Eukaryota</taxon>
        <taxon>Sar</taxon>
        <taxon>Stramenopiles</taxon>
        <taxon>Ochrophyta</taxon>
        <taxon>Bacillariophyta</taxon>
        <taxon>Bacillariophyceae</taxon>
        <taxon>Bacillariophycidae</taxon>
        <taxon>Bacillariales</taxon>
        <taxon>Bacillariaceae</taxon>
        <taxon>Nitzschia</taxon>
    </lineage>
</organism>
<feature type="compositionally biased region" description="Basic and acidic residues" evidence="8">
    <location>
        <begin position="157"/>
        <end position="171"/>
    </location>
</feature>
<keyword evidence="6" id="KW-0508">mRNA splicing</keyword>
<dbReference type="GO" id="GO:0005684">
    <property type="term" value="C:U2-type spliceosomal complex"/>
    <property type="evidence" value="ECO:0007669"/>
    <property type="project" value="TreeGrafter"/>
</dbReference>
<evidence type="ECO:0000256" key="6">
    <source>
        <dbReference type="ARBA" id="ARBA00023187"/>
    </source>
</evidence>
<evidence type="ECO:0000256" key="1">
    <source>
        <dbReference type="ARBA" id="ARBA00004123"/>
    </source>
</evidence>
<feature type="region of interest" description="Disordered" evidence="8">
    <location>
        <begin position="125"/>
        <end position="454"/>
    </location>
</feature>
<dbReference type="Proteomes" id="UP000693970">
    <property type="component" value="Unassembled WGS sequence"/>
</dbReference>
<keyword evidence="5" id="KW-0175">Coiled coil</keyword>
<dbReference type="PANTHER" id="PTHR16196">
    <property type="entry name" value="CELL CYCLE CONTROL PROTEIN CWF25"/>
    <property type="match status" value="1"/>
</dbReference>
<keyword evidence="7" id="KW-0539">Nucleus</keyword>
<evidence type="ECO:0000256" key="4">
    <source>
        <dbReference type="ARBA" id="ARBA00022728"/>
    </source>
</evidence>
<keyword evidence="11" id="KW-1185">Reference proteome</keyword>
<dbReference type="InterPro" id="IPR019339">
    <property type="entry name" value="CIR_N_dom"/>
</dbReference>
<dbReference type="EMBL" id="JAGRRH010000009">
    <property type="protein sequence ID" value="KAG7364850.1"/>
    <property type="molecule type" value="Genomic_DNA"/>
</dbReference>
<comment type="similarity">
    <text evidence="2">Belongs to the CWC25 family.</text>
</comment>
<dbReference type="OrthoDB" id="21123at2759"/>
<name>A0A9K3LLV5_9STRA</name>
<evidence type="ECO:0000256" key="2">
    <source>
        <dbReference type="ARBA" id="ARBA00006695"/>
    </source>
</evidence>
<feature type="region of interest" description="Disordered" evidence="8">
    <location>
        <begin position="28"/>
        <end position="61"/>
    </location>
</feature>
<feature type="compositionally biased region" description="Basic residues" evidence="8">
    <location>
        <begin position="252"/>
        <end position="280"/>
    </location>
</feature>
<accession>A0A9K3LLV5</accession>
<feature type="compositionally biased region" description="Basic residues" evidence="8">
    <location>
        <begin position="214"/>
        <end position="232"/>
    </location>
</feature>
<dbReference type="AlphaFoldDB" id="A0A9K3LLV5"/>
<reference evidence="10" key="1">
    <citation type="journal article" date="2021" name="Sci. Rep.">
        <title>Diploid genomic architecture of Nitzschia inconspicua, an elite biomass production diatom.</title>
        <authorList>
            <person name="Oliver A."/>
            <person name="Podell S."/>
            <person name="Pinowska A."/>
            <person name="Traller J.C."/>
            <person name="Smith S.R."/>
            <person name="McClure R."/>
            <person name="Beliaev A."/>
            <person name="Bohutskyi P."/>
            <person name="Hill E.A."/>
            <person name="Rabines A."/>
            <person name="Zheng H."/>
            <person name="Allen L.Z."/>
            <person name="Kuo A."/>
            <person name="Grigoriev I.V."/>
            <person name="Allen A.E."/>
            <person name="Hazlebeck D."/>
            <person name="Allen E.E."/>
        </authorList>
    </citation>
    <scope>NUCLEOTIDE SEQUENCE</scope>
    <source>
        <strain evidence="10">Hildebrandi</strain>
    </source>
</reference>
<feature type="compositionally biased region" description="Basic and acidic residues" evidence="8">
    <location>
        <begin position="378"/>
        <end position="447"/>
    </location>
</feature>
<keyword evidence="3" id="KW-0507">mRNA processing</keyword>
<dbReference type="InterPro" id="IPR051376">
    <property type="entry name" value="CWC25_splicing_factor"/>
</dbReference>
<dbReference type="GO" id="GO:0000398">
    <property type="term" value="P:mRNA splicing, via spliceosome"/>
    <property type="evidence" value="ECO:0007669"/>
    <property type="project" value="TreeGrafter"/>
</dbReference>
<feature type="domain" description="CBF1-interacting co-repressor CIR N-terminal" evidence="9">
    <location>
        <begin position="12"/>
        <end position="48"/>
    </location>
</feature>
<evidence type="ECO:0000256" key="3">
    <source>
        <dbReference type="ARBA" id="ARBA00022664"/>
    </source>
</evidence>
<dbReference type="SMART" id="SM01083">
    <property type="entry name" value="Cir_N"/>
    <property type="match status" value="1"/>
</dbReference>
<evidence type="ECO:0000256" key="7">
    <source>
        <dbReference type="ARBA" id="ARBA00023242"/>
    </source>
</evidence>
<dbReference type="PANTHER" id="PTHR16196:SF0">
    <property type="entry name" value="PRE-MRNA-SPLICING FACTOR CWC25 HOMOLOG"/>
    <property type="match status" value="1"/>
</dbReference>
<protein>
    <submittedName>
        <fullName evidence="10">CBF1 interacting co-repressor CIR family protein</fullName>
    </submittedName>
</protein>
<comment type="subcellular location">
    <subcellularLocation>
        <location evidence="1">Nucleus</location>
    </subcellularLocation>
</comment>
<evidence type="ECO:0000259" key="9">
    <source>
        <dbReference type="SMART" id="SM01083"/>
    </source>
</evidence>
<evidence type="ECO:0000313" key="10">
    <source>
        <dbReference type="EMBL" id="KAG7364850.1"/>
    </source>
</evidence>
<dbReference type="Pfam" id="PF12542">
    <property type="entry name" value="CWC25"/>
    <property type="match status" value="1"/>
</dbReference>
<feature type="compositionally biased region" description="Low complexity" evidence="8">
    <location>
        <begin position="139"/>
        <end position="151"/>
    </location>
</feature>
<dbReference type="Pfam" id="PF10197">
    <property type="entry name" value="Cir_N"/>
    <property type="match status" value="1"/>
</dbReference>
<comment type="caution">
    <text evidence="10">The sequence shown here is derived from an EMBL/GenBank/DDBJ whole genome shotgun (WGS) entry which is preliminary data.</text>
</comment>
<reference evidence="10" key="2">
    <citation type="submission" date="2021-04" db="EMBL/GenBank/DDBJ databases">
        <authorList>
            <person name="Podell S."/>
        </authorList>
    </citation>
    <scope>NUCLEOTIDE SEQUENCE</scope>
    <source>
        <strain evidence="10">Hildebrandi</strain>
    </source>
</reference>
<feature type="compositionally biased region" description="Basic and acidic residues" evidence="8">
    <location>
        <begin position="128"/>
        <end position="137"/>
    </location>
</feature>
<keyword evidence="4" id="KW-0747">Spliceosome</keyword>
<evidence type="ECO:0000256" key="5">
    <source>
        <dbReference type="ARBA" id="ARBA00023054"/>
    </source>
</evidence>
<evidence type="ECO:0000256" key="8">
    <source>
        <dbReference type="SAM" id="MobiDB-lite"/>
    </source>
</evidence>
<dbReference type="InterPro" id="IPR022209">
    <property type="entry name" value="CWC25"/>
</dbReference>